<sequence>MDEEVKRRQERLRRQKIRERQVKRMRLRLAGMGILLLAVIAAIVSLSIHKKRVKAEEAAAKAKEVQMKKEREEKLALEEENTLRIAAVGDNIMHDQILEEARQSDDSWDFNFLYTHVKDEIQKVDLAAVNQETIFIGDEDEVGGYPDFGSPFAVGDALVSAGFRVVEHASNHAYDRGKQGILDTAGFWKKNYPQLSVLGLHDEEGDSPIRVAEVKNFKVAMLNYTYGVNGDTLSKDTYLLDILEKEKVAAEVKEAREMGDLVVFFLHAGTEYSDGPDESVQEWVKFLGEQGVDIIIGTHPHVLQGYEMRKVGDGREMLVYYSLGNFASLQKDVKGLLGGMARITVKKDPASGNVWIEDYGLTPLVMHYDEPRKVMGVYKLEDYTEELAKEHGIHGETDEEFTVKSLKKMAGVQ</sequence>
<keyword evidence="2" id="KW-0175">Coiled coil</keyword>
<evidence type="ECO:0000256" key="3">
    <source>
        <dbReference type="SAM" id="Phobius"/>
    </source>
</evidence>
<feature type="coiled-coil region" evidence="2">
    <location>
        <begin position="53"/>
        <end position="82"/>
    </location>
</feature>
<gene>
    <name evidence="5" type="ORF">SAMN02745158_01600</name>
</gene>
<dbReference type="Pfam" id="PF09587">
    <property type="entry name" value="PGA_cap"/>
    <property type="match status" value="1"/>
</dbReference>
<evidence type="ECO:0000259" key="4">
    <source>
        <dbReference type="SMART" id="SM00854"/>
    </source>
</evidence>
<dbReference type="RefSeq" id="WP_072850653.1">
    <property type="nucleotide sequence ID" value="NZ_FQVI01000006.1"/>
</dbReference>
<reference evidence="5 6" key="1">
    <citation type="submission" date="2016-11" db="EMBL/GenBank/DDBJ databases">
        <authorList>
            <person name="Jaros S."/>
            <person name="Januszkiewicz K."/>
            <person name="Wedrychowicz H."/>
        </authorList>
    </citation>
    <scope>NUCLEOTIDE SEQUENCE [LARGE SCALE GENOMIC DNA]</scope>
    <source>
        <strain evidence="5 6">DSM 17459</strain>
    </source>
</reference>
<dbReference type="PANTHER" id="PTHR33393:SF12">
    <property type="entry name" value="CAPSULE BIOSYNTHESIS PROTEIN CAPA"/>
    <property type="match status" value="1"/>
</dbReference>
<keyword evidence="6" id="KW-1185">Reference proteome</keyword>
<dbReference type="InterPro" id="IPR029052">
    <property type="entry name" value="Metallo-depent_PP-like"/>
</dbReference>
<proteinExistence type="inferred from homology"/>
<dbReference type="AlphaFoldDB" id="A0A1M4WFY7"/>
<dbReference type="SMART" id="SM00854">
    <property type="entry name" value="PGA_cap"/>
    <property type="match status" value="1"/>
</dbReference>
<evidence type="ECO:0000313" key="6">
    <source>
        <dbReference type="Proteomes" id="UP000184245"/>
    </source>
</evidence>
<dbReference type="PANTHER" id="PTHR33393">
    <property type="entry name" value="POLYGLUTAMINE SYNTHESIS ACCESSORY PROTEIN RV0574C-RELATED"/>
    <property type="match status" value="1"/>
</dbReference>
<feature type="domain" description="Capsule synthesis protein CapA" evidence="4">
    <location>
        <begin position="84"/>
        <end position="330"/>
    </location>
</feature>
<evidence type="ECO:0000256" key="2">
    <source>
        <dbReference type="SAM" id="Coils"/>
    </source>
</evidence>
<dbReference type="InterPro" id="IPR052169">
    <property type="entry name" value="CW_Biosynth-Accessory"/>
</dbReference>
<comment type="similarity">
    <text evidence="1">Belongs to the CapA family.</text>
</comment>
<dbReference type="OrthoDB" id="9810906at2"/>
<keyword evidence="3" id="KW-1133">Transmembrane helix</keyword>
<dbReference type="Gene3D" id="3.60.21.10">
    <property type="match status" value="1"/>
</dbReference>
<keyword evidence="3" id="KW-0812">Transmembrane</keyword>
<dbReference type="STRING" id="1122155.SAMN02745158_01600"/>
<dbReference type="Proteomes" id="UP000184245">
    <property type="component" value="Unassembled WGS sequence"/>
</dbReference>
<protein>
    <submittedName>
        <fullName evidence="5">Poly-gamma-glutamate synthesis protein (Capsule biosynthesis protein)</fullName>
    </submittedName>
</protein>
<dbReference type="EMBL" id="FQVI01000006">
    <property type="protein sequence ID" value="SHE80169.1"/>
    <property type="molecule type" value="Genomic_DNA"/>
</dbReference>
<organism evidence="5 6">
    <name type="scientific">Lactonifactor longoviformis DSM 17459</name>
    <dbReference type="NCBI Taxonomy" id="1122155"/>
    <lineage>
        <taxon>Bacteria</taxon>
        <taxon>Bacillati</taxon>
        <taxon>Bacillota</taxon>
        <taxon>Clostridia</taxon>
        <taxon>Eubacteriales</taxon>
        <taxon>Clostridiaceae</taxon>
        <taxon>Lactonifactor</taxon>
    </lineage>
</organism>
<evidence type="ECO:0000313" key="5">
    <source>
        <dbReference type="EMBL" id="SHE80169.1"/>
    </source>
</evidence>
<dbReference type="CDD" id="cd07381">
    <property type="entry name" value="MPP_CapA"/>
    <property type="match status" value="1"/>
</dbReference>
<name>A0A1M4WFY7_9CLOT</name>
<dbReference type="InterPro" id="IPR019079">
    <property type="entry name" value="Capsule_synth_CapA"/>
</dbReference>
<accession>A0A1M4WFY7</accession>
<feature type="transmembrane region" description="Helical" evidence="3">
    <location>
        <begin position="27"/>
        <end position="48"/>
    </location>
</feature>
<dbReference type="SUPFAM" id="SSF56300">
    <property type="entry name" value="Metallo-dependent phosphatases"/>
    <property type="match status" value="1"/>
</dbReference>
<keyword evidence="3" id="KW-0472">Membrane</keyword>
<evidence type="ECO:0000256" key="1">
    <source>
        <dbReference type="ARBA" id="ARBA00005662"/>
    </source>
</evidence>